<dbReference type="RefSeq" id="WP_094891329.1">
    <property type="nucleotide sequence ID" value="NZ_CP029426.2"/>
</dbReference>
<proteinExistence type="predicted"/>
<evidence type="ECO:0000313" key="3">
    <source>
        <dbReference type="Proteomes" id="UP000215884"/>
    </source>
</evidence>
<organism evidence="2 3">
    <name type="scientific">Bradyrhizobium amphicarpaeae</name>
    <dbReference type="NCBI Taxonomy" id="1404768"/>
    <lineage>
        <taxon>Bacteria</taxon>
        <taxon>Pseudomonadati</taxon>
        <taxon>Pseudomonadota</taxon>
        <taxon>Alphaproteobacteria</taxon>
        <taxon>Hyphomicrobiales</taxon>
        <taxon>Nitrobacteraceae</taxon>
        <taxon>Bradyrhizobium</taxon>
    </lineage>
</organism>
<sequence>MSNAPPKQNKRPSLRKRKFYEMDFYRTGNPCYFQVSDDSHSLLDPGHLSDFAGPTPRITFDPRSRRPRDCERWYAFWLISDRAKNVFEAVDPDAFSFLACDVHVQNGVWDGPRYWFCDVRRLLDALDEERSRLKIGISDEPAARDFGQKFYDFFGDVELVFKDELVGDAHVFRMAYADSKIICDQALKDAWKSASLRGMLFEDASDLPLLTLPRR</sequence>
<keyword evidence="3" id="KW-1185">Reference proteome</keyword>
<reference evidence="2 3" key="2">
    <citation type="journal article" date="2019" name="Int. J. Syst. Evol. Microbiol.">
        <title>Description and complete genome sequence of Bradyrhizobium amphicarpaeae sp. nov., harbouring photosystem and nitrogen-fixation genes.</title>
        <authorList>
            <person name="Bromfield E.S.P."/>
            <person name="Cloutier S."/>
            <person name="Nguyen H.D.T."/>
        </authorList>
    </citation>
    <scope>NUCLEOTIDE SEQUENCE [LARGE SCALE GENOMIC DNA]</scope>
    <source>
        <strain evidence="2 3">39S1MB</strain>
    </source>
</reference>
<protein>
    <submittedName>
        <fullName evidence="2">DUF1629 domain-containing protein</fullName>
    </submittedName>
</protein>
<accession>A0A2U8PY83</accession>
<dbReference type="OrthoDB" id="8362313at2"/>
<dbReference type="InterPro" id="IPR012433">
    <property type="entry name" value="Imm11"/>
</dbReference>
<name>A0A2U8PY83_9BRAD</name>
<dbReference type="KEGG" id="brq:CIT40_22685"/>
<dbReference type="Proteomes" id="UP000215884">
    <property type="component" value="Chromosome"/>
</dbReference>
<gene>
    <name evidence="2" type="ORF">CIT40_22685</name>
</gene>
<feature type="domain" description="Immunity MXAN-0049 protein" evidence="1">
    <location>
        <begin position="45"/>
        <end position="205"/>
    </location>
</feature>
<evidence type="ECO:0000313" key="2">
    <source>
        <dbReference type="EMBL" id="AWM02561.1"/>
    </source>
</evidence>
<dbReference type="EMBL" id="CP029426">
    <property type="protein sequence ID" value="AWM02561.1"/>
    <property type="molecule type" value="Genomic_DNA"/>
</dbReference>
<dbReference type="Pfam" id="PF07791">
    <property type="entry name" value="Imm11"/>
    <property type="match status" value="1"/>
</dbReference>
<dbReference type="AlphaFoldDB" id="A0A2U8PY83"/>
<reference evidence="2 3" key="1">
    <citation type="journal article" date="2017" name="Syst. Appl. Microbiol.">
        <title>Soybeans inoculated with root zone soils of Canadian native legumes harbour diverse and novel Bradyrhizobium spp. that possess agricultural potential.</title>
        <authorList>
            <person name="Bromfield E.S.P."/>
            <person name="Cloutier S."/>
            <person name="Tambong J.T."/>
            <person name="Tran Thi T.V."/>
        </authorList>
    </citation>
    <scope>NUCLEOTIDE SEQUENCE [LARGE SCALE GENOMIC DNA]</scope>
    <source>
        <strain evidence="2 3">39S1MB</strain>
    </source>
</reference>
<evidence type="ECO:0000259" key="1">
    <source>
        <dbReference type="Pfam" id="PF07791"/>
    </source>
</evidence>